<keyword evidence="3" id="KW-1185">Reference proteome</keyword>
<accession>T0I1D6</accession>
<dbReference type="PANTHER" id="PTHR43162:SF1">
    <property type="entry name" value="PRESTALK A DIFFERENTIATION PROTEIN A"/>
    <property type="match status" value="1"/>
</dbReference>
<dbReference type="EMBL" id="ATHO01000133">
    <property type="protein sequence ID" value="EQB03509.1"/>
    <property type="molecule type" value="Genomic_DNA"/>
</dbReference>
<dbReference type="PATRIC" id="fig|1329909.3.peg.2831"/>
<dbReference type="RefSeq" id="WP_021239057.1">
    <property type="nucleotide sequence ID" value="NZ_ATHO01000133.1"/>
</dbReference>
<gene>
    <name evidence="2" type="ORF">L288_14715</name>
</gene>
<comment type="caution">
    <text evidence="2">The sequence shown here is derived from an EMBL/GenBank/DDBJ whole genome shotgun (WGS) entry which is preliminary data.</text>
</comment>
<evidence type="ECO:0000313" key="3">
    <source>
        <dbReference type="Proteomes" id="UP000015525"/>
    </source>
</evidence>
<dbReference type="AlphaFoldDB" id="T0I1D6"/>
<dbReference type="PANTHER" id="PTHR43162">
    <property type="match status" value="1"/>
</dbReference>
<dbReference type="Proteomes" id="UP000015525">
    <property type="component" value="Unassembled WGS sequence"/>
</dbReference>
<dbReference type="Gene3D" id="3.90.25.10">
    <property type="entry name" value="UDP-galactose 4-epimerase, domain 1"/>
    <property type="match status" value="1"/>
</dbReference>
<proteinExistence type="predicted"/>
<dbReference type="Pfam" id="PF13460">
    <property type="entry name" value="NAD_binding_10"/>
    <property type="match status" value="1"/>
</dbReference>
<name>T0I1D6_9SPHN</name>
<sequence>MPQSDIVIVGATGTTGSALRAELRNRNVAARALVRSEAKGAQIRDSLLEPITGDIGDPASLDGAFQGARALFVALSPSADALALNRNLFAAAKRQGVSHIVRISGLHPDPQSPSLLVRQHTALDEELRQSGIDFTILRANTFYDNLLRHAAHIREYRVFHSPMGDAPQSMIDARDIGAVAAAALLEKGHANKAYDLTGPETLTNTIIAGIFTQVLGETVTFQPVPFAAARAGMIANGLPEADADAAIELFTLVSKGGEGEVYPDVERVLQRKAIRFEQFVRDNLAAFK</sequence>
<feature type="domain" description="NAD(P)-binding" evidence="1">
    <location>
        <begin position="10"/>
        <end position="185"/>
    </location>
</feature>
<evidence type="ECO:0000313" key="2">
    <source>
        <dbReference type="EMBL" id="EQB03509.1"/>
    </source>
</evidence>
<dbReference type="InterPro" id="IPR036291">
    <property type="entry name" value="NAD(P)-bd_dom_sf"/>
</dbReference>
<protein>
    <recommendedName>
        <fullName evidence="1">NAD(P)-binding domain-containing protein</fullName>
    </recommendedName>
</protein>
<dbReference type="SUPFAM" id="SSF51735">
    <property type="entry name" value="NAD(P)-binding Rossmann-fold domains"/>
    <property type="match status" value="1"/>
</dbReference>
<dbReference type="Gene3D" id="3.40.50.720">
    <property type="entry name" value="NAD(P)-binding Rossmann-like Domain"/>
    <property type="match status" value="1"/>
</dbReference>
<dbReference type="InterPro" id="IPR051604">
    <property type="entry name" value="Ergot_Alk_Oxidoreductase"/>
</dbReference>
<evidence type="ECO:0000259" key="1">
    <source>
        <dbReference type="Pfam" id="PF13460"/>
    </source>
</evidence>
<organism evidence="2 3">
    <name type="scientific">Sphingobium quisquiliarum P25</name>
    <dbReference type="NCBI Taxonomy" id="1329909"/>
    <lineage>
        <taxon>Bacteria</taxon>
        <taxon>Pseudomonadati</taxon>
        <taxon>Pseudomonadota</taxon>
        <taxon>Alphaproteobacteria</taxon>
        <taxon>Sphingomonadales</taxon>
        <taxon>Sphingomonadaceae</taxon>
        <taxon>Sphingobium</taxon>
    </lineage>
</organism>
<reference evidence="2 3" key="1">
    <citation type="journal article" date="2013" name="Genome Announc.">
        <title>Draft Genome Sequence of Sphingobium quisquiliarum Strain P25T, a Novel Hexachlorocyclohexane (HCH)-Degrading Bacterium Isolated from an HCH Dumpsite.</title>
        <authorList>
            <person name="Kumar Singh A."/>
            <person name="Sangwan N."/>
            <person name="Sharma A."/>
            <person name="Gupta V."/>
            <person name="Khurana J.P."/>
            <person name="Lal R."/>
        </authorList>
    </citation>
    <scope>NUCLEOTIDE SEQUENCE [LARGE SCALE GENOMIC DNA]</scope>
    <source>
        <strain evidence="2 3">P25</strain>
    </source>
</reference>
<dbReference type="InterPro" id="IPR016040">
    <property type="entry name" value="NAD(P)-bd_dom"/>
</dbReference>